<dbReference type="SMART" id="SM00906">
    <property type="entry name" value="Fungal_trans"/>
    <property type="match status" value="1"/>
</dbReference>
<accession>A0A6G1IHV3</accession>
<feature type="compositionally biased region" description="Basic and acidic residues" evidence="4">
    <location>
        <begin position="89"/>
        <end position="99"/>
    </location>
</feature>
<feature type="compositionally biased region" description="Low complexity" evidence="4">
    <location>
        <begin position="44"/>
        <end position="55"/>
    </location>
</feature>
<dbReference type="PANTHER" id="PTHR46910:SF1">
    <property type="entry name" value="MISCELLANEOUS ZN(II)2CYS6 TRANSCRIPTION FACTOR (EUROFUNG)-RELATED"/>
    <property type="match status" value="1"/>
</dbReference>
<dbReference type="SMART" id="SM00066">
    <property type="entry name" value="GAL4"/>
    <property type="match status" value="1"/>
</dbReference>
<dbReference type="InterPro" id="IPR001138">
    <property type="entry name" value="Zn2Cys6_DnaBD"/>
</dbReference>
<sequence>MIPPPNPFAVAAQSSRPLGLTAPSIPPVGSRSPGGYNSATYRHSTSPSTASGSAPDVQTSDPSGLGISPTQISSASLNSQKRAYRQRRKDPSCDACRERKVKCDATETTACSECSSRNHKCQFTKETNRRMSSIKQVQDLQSQVAELTQQNSHLLTRFGDRQSMETDTRPSKVHPDESQISPKVAPKRVRAPVLTNFDHVRRNIRAHSRGIFEPPTSDQSRIPDSALEAIDLPPRADVAHISRSYLDSMHEAYPILHWPTFQGEVDGVYTSRGFQGISREWVGLFFAMLACGCLNLPPTSGLPSGRNDGAGFYEIASQSMNPWPHEPTIVHARLLLLLSIYTTESNLKSAGSMWLACAIRAAQGLALNLENDALPFVEAEMRRRLWWAIYVRERITSLGSNTPMMVSEDDCDGLLPSSIEDRYILFRAARGNQMHATRFVAVIQVVQLFAGLQKTLKSSIIPVQALQSSDERFRERSYLLPESFQPESDAYLEPAALSPIFAFQTARFHLYRRNMSPVCQQAERAAALGSCVVVAQDTSKYISRTLQTPIGNPDSDKSWQTRVAHLASNMICIHIWRCMLVLCLRGDYSAAMMCLHVPAAIGDIRKVNRACGNNLLFFLDRIAERVRHGAGSPQHLEQDEEMLAYASGDLQSTLEHSWVWAGTDHSAAEPTSAGSQHSSHARVSAEPMQGTLPLRPSPASPETATGEGDVWARVEHVIRQLMEEQRSPRIALPSYYPPPHNPVKRVQLASNAPIQPQPPATSTPSSSASRISIANII</sequence>
<dbReference type="EMBL" id="MU005620">
    <property type="protein sequence ID" value="KAF2677668.1"/>
    <property type="molecule type" value="Genomic_DNA"/>
</dbReference>
<feature type="region of interest" description="Disordered" evidence="4">
    <location>
        <begin position="160"/>
        <end position="181"/>
    </location>
</feature>
<reference evidence="6" key="1">
    <citation type="journal article" date="2020" name="Stud. Mycol.">
        <title>101 Dothideomycetes genomes: a test case for predicting lifestyles and emergence of pathogens.</title>
        <authorList>
            <person name="Haridas S."/>
            <person name="Albert R."/>
            <person name="Binder M."/>
            <person name="Bloem J."/>
            <person name="Labutti K."/>
            <person name="Salamov A."/>
            <person name="Andreopoulos B."/>
            <person name="Baker S."/>
            <person name="Barry K."/>
            <person name="Bills G."/>
            <person name="Bluhm B."/>
            <person name="Cannon C."/>
            <person name="Castanera R."/>
            <person name="Culley D."/>
            <person name="Daum C."/>
            <person name="Ezra D."/>
            <person name="Gonzalez J."/>
            <person name="Henrissat B."/>
            <person name="Kuo A."/>
            <person name="Liang C."/>
            <person name="Lipzen A."/>
            <person name="Lutzoni F."/>
            <person name="Magnuson J."/>
            <person name="Mondo S."/>
            <person name="Nolan M."/>
            <person name="Ohm R."/>
            <person name="Pangilinan J."/>
            <person name="Park H.-J."/>
            <person name="Ramirez L."/>
            <person name="Alfaro M."/>
            <person name="Sun H."/>
            <person name="Tritt A."/>
            <person name="Yoshinaga Y."/>
            <person name="Zwiers L.-H."/>
            <person name="Turgeon B."/>
            <person name="Goodwin S."/>
            <person name="Spatafora J."/>
            <person name="Crous P."/>
            <person name="Grigoriev I."/>
        </authorList>
    </citation>
    <scope>NUCLEOTIDE SEQUENCE</scope>
    <source>
        <strain evidence="6">CBS 122367</strain>
    </source>
</reference>
<organism evidence="6 7">
    <name type="scientific">Lentithecium fluviatile CBS 122367</name>
    <dbReference type="NCBI Taxonomy" id="1168545"/>
    <lineage>
        <taxon>Eukaryota</taxon>
        <taxon>Fungi</taxon>
        <taxon>Dikarya</taxon>
        <taxon>Ascomycota</taxon>
        <taxon>Pezizomycotina</taxon>
        <taxon>Dothideomycetes</taxon>
        <taxon>Pleosporomycetidae</taxon>
        <taxon>Pleosporales</taxon>
        <taxon>Massarineae</taxon>
        <taxon>Lentitheciaceae</taxon>
        <taxon>Lentithecium</taxon>
    </lineage>
</organism>
<dbReference type="Pfam" id="PF00172">
    <property type="entry name" value="Zn_clus"/>
    <property type="match status" value="1"/>
</dbReference>
<dbReference type="PANTHER" id="PTHR46910">
    <property type="entry name" value="TRANSCRIPTION FACTOR PDR1"/>
    <property type="match status" value="1"/>
</dbReference>
<feature type="domain" description="Zn(2)-C6 fungal-type" evidence="5">
    <location>
        <begin position="92"/>
        <end position="123"/>
    </location>
</feature>
<feature type="compositionally biased region" description="Basic and acidic residues" evidence="4">
    <location>
        <begin position="160"/>
        <end position="177"/>
    </location>
</feature>
<dbReference type="InterPro" id="IPR036864">
    <property type="entry name" value="Zn2-C6_fun-type_DNA-bd_sf"/>
</dbReference>
<dbReference type="OrthoDB" id="2110361at2759"/>
<evidence type="ECO:0000256" key="1">
    <source>
        <dbReference type="ARBA" id="ARBA00022723"/>
    </source>
</evidence>
<dbReference type="Gene3D" id="4.10.240.10">
    <property type="entry name" value="Zn(2)-C6 fungal-type DNA-binding domain"/>
    <property type="match status" value="1"/>
</dbReference>
<dbReference type="GO" id="GO:0006351">
    <property type="term" value="P:DNA-templated transcription"/>
    <property type="evidence" value="ECO:0007669"/>
    <property type="project" value="InterPro"/>
</dbReference>
<dbReference type="PROSITE" id="PS00463">
    <property type="entry name" value="ZN2_CY6_FUNGAL_1"/>
    <property type="match status" value="1"/>
</dbReference>
<dbReference type="GO" id="GO:0000981">
    <property type="term" value="F:DNA-binding transcription factor activity, RNA polymerase II-specific"/>
    <property type="evidence" value="ECO:0007669"/>
    <property type="project" value="InterPro"/>
</dbReference>
<evidence type="ECO:0000256" key="4">
    <source>
        <dbReference type="SAM" id="MobiDB-lite"/>
    </source>
</evidence>
<feature type="region of interest" description="Disordered" evidence="4">
    <location>
        <begin position="753"/>
        <end position="777"/>
    </location>
</feature>
<dbReference type="Proteomes" id="UP000799291">
    <property type="component" value="Unassembled WGS sequence"/>
</dbReference>
<gene>
    <name evidence="6" type="ORF">K458DRAFT_319228</name>
</gene>
<evidence type="ECO:0000259" key="5">
    <source>
        <dbReference type="PROSITE" id="PS50048"/>
    </source>
</evidence>
<proteinExistence type="predicted"/>
<dbReference type="AlphaFoldDB" id="A0A6G1IHV3"/>
<evidence type="ECO:0000313" key="7">
    <source>
        <dbReference type="Proteomes" id="UP000799291"/>
    </source>
</evidence>
<feature type="compositionally biased region" description="Polar residues" evidence="4">
    <location>
        <begin position="56"/>
        <end position="81"/>
    </location>
</feature>
<dbReference type="GO" id="GO:0003677">
    <property type="term" value="F:DNA binding"/>
    <property type="evidence" value="ECO:0007669"/>
    <property type="project" value="InterPro"/>
</dbReference>
<evidence type="ECO:0000256" key="3">
    <source>
        <dbReference type="SAM" id="Coils"/>
    </source>
</evidence>
<keyword evidence="1" id="KW-0479">Metal-binding</keyword>
<dbReference type="SUPFAM" id="SSF57701">
    <property type="entry name" value="Zn2/Cys6 DNA-binding domain"/>
    <property type="match status" value="1"/>
</dbReference>
<dbReference type="InterPro" id="IPR007219">
    <property type="entry name" value="XnlR_reg_dom"/>
</dbReference>
<feature type="region of interest" description="Disordered" evidence="4">
    <location>
        <begin position="1"/>
        <end position="99"/>
    </location>
</feature>
<keyword evidence="7" id="KW-1185">Reference proteome</keyword>
<evidence type="ECO:0000313" key="6">
    <source>
        <dbReference type="EMBL" id="KAF2677668.1"/>
    </source>
</evidence>
<name>A0A6G1IHV3_9PLEO</name>
<feature type="compositionally biased region" description="Low complexity" evidence="4">
    <location>
        <begin position="762"/>
        <end position="777"/>
    </location>
</feature>
<dbReference type="GO" id="GO:0008270">
    <property type="term" value="F:zinc ion binding"/>
    <property type="evidence" value="ECO:0007669"/>
    <property type="project" value="InterPro"/>
</dbReference>
<evidence type="ECO:0000256" key="2">
    <source>
        <dbReference type="ARBA" id="ARBA00023242"/>
    </source>
</evidence>
<dbReference type="CDD" id="cd00067">
    <property type="entry name" value="GAL4"/>
    <property type="match status" value="1"/>
</dbReference>
<feature type="coiled-coil region" evidence="3">
    <location>
        <begin position="130"/>
        <end position="157"/>
    </location>
</feature>
<feature type="region of interest" description="Disordered" evidence="4">
    <location>
        <begin position="665"/>
        <end position="707"/>
    </location>
</feature>
<keyword evidence="3" id="KW-0175">Coiled coil</keyword>
<dbReference type="PROSITE" id="PS50048">
    <property type="entry name" value="ZN2_CY6_FUNGAL_2"/>
    <property type="match status" value="1"/>
</dbReference>
<dbReference type="Pfam" id="PF04082">
    <property type="entry name" value="Fungal_trans"/>
    <property type="match status" value="1"/>
</dbReference>
<keyword evidence="2" id="KW-0539">Nucleus</keyword>
<protein>
    <recommendedName>
        <fullName evidence="5">Zn(2)-C6 fungal-type domain-containing protein</fullName>
    </recommendedName>
</protein>
<dbReference type="CDD" id="cd12148">
    <property type="entry name" value="fungal_TF_MHR"/>
    <property type="match status" value="1"/>
</dbReference>
<dbReference type="InterPro" id="IPR050987">
    <property type="entry name" value="AtrR-like"/>
</dbReference>